<dbReference type="EMBL" id="JAZHXI010000012">
    <property type="protein sequence ID" value="KAL2065545.1"/>
    <property type="molecule type" value="Genomic_DNA"/>
</dbReference>
<dbReference type="PANTHER" id="PTHR15549:SF27">
    <property type="entry name" value="CHITIN-BINDING TYPE-1 DOMAIN-CONTAINING PROTEIN"/>
    <property type="match status" value="1"/>
</dbReference>
<feature type="signal peptide" evidence="7">
    <location>
        <begin position="1"/>
        <end position="19"/>
    </location>
</feature>
<dbReference type="SUPFAM" id="SSF117281">
    <property type="entry name" value="Kelch motif"/>
    <property type="match status" value="1"/>
</dbReference>
<evidence type="ECO:0000256" key="1">
    <source>
        <dbReference type="ARBA" id="ARBA00004167"/>
    </source>
</evidence>
<evidence type="ECO:0000256" key="5">
    <source>
        <dbReference type="SAM" id="MobiDB-lite"/>
    </source>
</evidence>
<comment type="caution">
    <text evidence="8">The sequence shown here is derived from an EMBL/GenBank/DDBJ whole genome shotgun (WGS) entry which is preliminary data.</text>
</comment>
<feature type="region of interest" description="Disordered" evidence="5">
    <location>
        <begin position="551"/>
        <end position="580"/>
    </location>
</feature>
<evidence type="ECO:0008006" key="10">
    <source>
        <dbReference type="Google" id="ProtNLM"/>
    </source>
</evidence>
<feature type="region of interest" description="Disordered" evidence="5">
    <location>
        <begin position="791"/>
        <end position="860"/>
    </location>
</feature>
<feature type="compositionally biased region" description="Low complexity" evidence="5">
    <location>
        <begin position="1070"/>
        <end position="1079"/>
    </location>
</feature>
<evidence type="ECO:0000313" key="8">
    <source>
        <dbReference type="EMBL" id="KAL2065545.1"/>
    </source>
</evidence>
<dbReference type="InterPro" id="IPR051694">
    <property type="entry name" value="Immunoregulatory_rcpt-like"/>
</dbReference>
<organism evidence="8 9">
    <name type="scientific">Oculimacula yallundae</name>
    <dbReference type="NCBI Taxonomy" id="86028"/>
    <lineage>
        <taxon>Eukaryota</taxon>
        <taxon>Fungi</taxon>
        <taxon>Dikarya</taxon>
        <taxon>Ascomycota</taxon>
        <taxon>Pezizomycotina</taxon>
        <taxon>Leotiomycetes</taxon>
        <taxon>Helotiales</taxon>
        <taxon>Ploettnerulaceae</taxon>
        <taxon>Oculimacula</taxon>
    </lineage>
</organism>
<evidence type="ECO:0000256" key="4">
    <source>
        <dbReference type="ARBA" id="ARBA00023136"/>
    </source>
</evidence>
<feature type="region of interest" description="Disordered" evidence="5">
    <location>
        <begin position="881"/>
        <end position="982"/>
    </location>
</feature>
<feature type="compositionally biased region" description="Low complexity" evidence="5">
    <location>
        <begin position="742"/>
        <end position="765"/>
    </location>
</feature>
<feature type="compositionally biased region" description="Low complexity" evidence="5">
    <location>
        <begin position="934"/>
        <end position="946"/>
    </location>
</feature>
<feature type="chain" id="PRO_5045916562" description="Galactose oxidase" evidence="7">
    <location>
        <begin position="20"/>
        <end position="1178"/>
    </location>
</feature>
<feature type="compositionally biased region" description="Basic and acidic residues" evidence="5">
    <location>
        <begin position="1097"/>
        <end position="1178"/>
    </location>
</feature>
<dbReference type="Proteomes" id="UP001595075">
    <property type="component" value="Unassembled WGS sequence"/>
</dbReference>
<feature type="region of interest" description="Disordered" evidence="5">
    <location>
        <begin position="626"/>
        <end position="676"/>
    </location>
</feature>
<feature type="transmembrane region" description="Helical" evidence="6">
    <location>
        <begin position="447"/>
        <end position="470"/>
    </location>
</feature>
<name>A0ABR4C767_9HELO</name>
<evidence type="ECO:0000256" key="6">
    <source>
        <dbReference type="SAM" id="Phobius"/>
    </source>
</evidence>
<evidence type="ECO:0000313" key="9">
    <source>
        <dbReference type="Proteomes" id="UP001595075"/>
    </source>
</evidence>
<dbReference type="Gene3D" id="2.120.10.80">
    <property type="entry name" value="Kelch-type beta propeller"/>
    <property type="match status" value="1"/>
</dbReference>
<feature type="region of interest" description="Disordered" evidence="5">
    <location>
        <begin position="1070"/>
        <end position="1178"/>
    </location>
</feature>
<keyword evidence="4 6" id="KW-0472">Membrane</keyword>
<evidence type="ECO:0000256" key="2">
    <source>
        <dbReference type="ARBA" id="ARBA00022692"/>
    </source>
</evidence>
<dbReference type="InterPro" id="IPR015915">
    <property type="entry name" value="Kelch-typ_b-propeller"/>
</dbReference>
<feature type="compositionally biased region" description="Basic residues" evidence="5">
    <location>
        <begin position="563"/>
        <end position="572"/>
    </location>
</feature>
<keyword evidence="9" id="KW-1185">Reference proteome</keyword>
<accession>A0ABR4C767</accession>
<evidence type="ECO:0000256" key="7">
    <source>
        <dbReference type="SAM" id="SignalP"/>
    </source>
</evidence>
<evidence type="ECO:0000256" key="3">
    <source>
        <dbReference type="ARBA" id="ARBA00022989"/>
    </source>
</evidence>
<comment type="subcellular location">
    <subcellularLocation>
        <location evidence="1">Membrane</location>
        <topology evidence="1">Single-pass membrane protein</topology>
    </subcellularLocation>
</comment>
<keyword evidence="3 6" id="KW-1133">Transmembrane helix</keyword>
<feature type="region of interest" description="Disordered" evidence="5">
    <location>
        <begin position="720"/>
        <end position="765"/>
    </location>
</feature>
<feature type="compositionally biased region" description="Polar residues" evidence="5">
    <location>
        <begin position="810"/>
        <end position="819"/>
    </location>
</feature>
<sequence>MKNIIAVLWTCLFLQTATSQSLPYNPTTILLPPTTSENRDLAYAFVQAGAETTQFVSLNISSTISPSNLTLDIISSDLPFLSNTSNAFIPSISSLGQISVYTGSCATSTSAALWRFTPSNTSAIGSGTWEEEKTTTGSGVTAAALPGADFLSSAFAFSTLVNATASQTKIYVFGGMCPSEAATTSTWQSAASYSNHMLRLTPSSASEKTTYTLELPTSRGPPIAEAGFSITGLTPTYSNGSGIQTQRQSFVLVGGHTQTAFINMSQVAIWSLPEESWSFVTVDSPATSNGNTELAVKSTVTEVDSRSGHTAVLTEDGSSIIVLGGWVGDVSQKADPQLAVLHLGQGYGGAGDWKWTVPDQQPRGNGMYGHGAVMLPGNVMMVLGGYNISSSGNSKRDTASGVQAQFFNATSMTWVSDYTNPAYVAAKASDSASASSASRSKSTSTKVGLGAGLGLGLAAILGAVLVYFCYNRRANRKRKESREKNLQNLSMGAANFYHSPSREMSQSGGFPWSNRRWNGGNENEESSDAVYDSSSAVAGYENLNTGVHGLGDRGQIPQPPRQIPRKPLHSRTTRGSYQPTPNFDFNASNGHGRANSLGTAGPIHPIYEADEDDQTHHPVDGVGIAIGDPDFTPGHVVTDRYSDPFKDPPPANFSAPIRRNRSVSSSEAESPARSREREIQEWVSDWAAADALLNSQARSHSNVGRISPTRRAQLIAATTVSSVTGEEDGRTASNLSERTDRSINISNVSVSRSGSSSQGRSRSNSLRGFITGFNPFASTVTASSILSPIFDTQTGQPVPGSSGSGSSNSFNTARTSFPTLQAEGETLLPRPDEFSNGEYSPTRSQHEYIQGSPSKSKPIALNKPRAGWLGSLRKVFVNTGDAQSGEPLNPHAPIYRDVSPTRDSMPPRRTVSAGATLWRRKQGKGDWEDSADFSTTSNTRSSTFTSDQSPQFQRHYTDTPLTGHRFSSVGSQGYGDDDDDDDWDIERAVQNRVVQVMFTVPKERLRVVNADEDMRSEATSSVAGGSLRSKKGSGRRVGVMQNTFTPTTVEAGEEEKEELLVMDLDRDLDLGLNNPTSPAHHPHHSPDEILSSADTATPERETRPQSLLFDHDTEVRKVKSHSKLTERERVREMEKEMEREIARQEQDSPTRRAEAAKKSKVHDLVESIERRGSPERLV</sequence>
<proteinExistence type="predicted"/>
<keyword evidence="7" id="KW-0732">Signal</keyword>
<gene>
    <name evidence="8" type="ORF">VTL71DRAFT_3215</name>
</gene>
<dbReference type="PANTHER" id="PTHR15549">
    <property type="entry name" value="PAIRED IMMUNOGLOBULIN-LIKE TYPE 2 RECEPTOR"/>
    <property type="match status" value="1"/>
</dbReference>
<protein>
    <recommendedName>
        <fullName evidence="10">Galactose oxidase</fullName>
    </recommendedName>
</protein>
<keyword evidence="2 6" id="KW-0812">Transmembrane</keyword>
<reference evidence="8 9" key="1">
    <citation type="journal article" date="2024" name="Commun. Biol.">
        <title>Comparative genomic analysis of thermophilic fungi reveals convergent evolutionary adaptations and gene losses.</title>
        <authorList>
            <person name="Steindorff A.S."/>
            <person name="Aguilar-Pontes M.V."/>
            <person name="Robinson A.J."/>
            <person name="Andreopoulos B."/>
            <person name="LaButti K."/>
            <person name="Kuo A."/>
            <person name="Mondo S."/>
            <person name="Riley R."/>
            <person name="Otillar R."/>
            <person name="Haridas S."/>
            <person name="Lipzen A."/>
            <person name="Grimwood J."/>
            <person name="Schmutz J."/>
            <person name="Clum A."/>
            <person name="Reid I.D."/>
            <person name="Moisan M.C."/>
            <person name="Butler G."/>
            <person name="Nguyen T.T.M."/>
            <person name="Dewar K."/>
            <person name="Conant G."/>
            <person name="Drula E."/>
            <person name="Henrissat B."/>
            <person name="Hansel C."/>
            <person name="Singer S."/>
            <person name="Hutchinson M.I."/>
            <person name="de Vries R.P."/>
            <person name="Natvig D.O."/>
            <person name="Powell A.J."/>
            <person name="Tsang A."/>
            <person name="Grigoriev I.V."/>
        </authorList>
    </citation>
    <scope>NUCLEOTIDE SEQUENCE [LARGE SCALE GENOMIC DNA]</scope>
    <source>
        <strain evidence="8 9">CBS 494.80</strain>
    </source>
</reference>
<feature type="compositionally biased region" description="Basic and acidic residues" evidence="5">
    <location>
        <begin position="637"/>
        <end position="646"/>
    </location>
</feature>
<feature type="compositionally biased region" description="Low complexity" evidence="5">
    <location>
        <begin position="800"/>
        <end position="809"/>
    </location>
</feature>